<feature type="domain" description="YjeF C-terminal" evidence="14">
    <location>
        <begin position="201"/>
        <end position="331"/>
    </location>
</feature>
<dbReference type="InterPro" id="IPR000631">
    <property type="entry name" value="CARKD"/>
</dbReference>
<comment type="function">
    <text evidence="10">Bifunctional enzyme that catalyzes the epimerization of the S- and R-forms of NAD(P)HX and the dehydration of the S-form of NAD(P)HX at the expense of ADP, which is converted to AMP. This allows the repair of both epimers of NAD(P)HX, a damaged form of NAD(P)H that is a result of enzymatic or heat-dependent hydration.</text>
</comment>
<dbReference type="EC" id="4.2.1.136" evidence="4"/>
<evidence type="ECO:0000256" key="1">
    <source>
        <dbReference type="ARBA" id="ARBA00001958"/>
    </source>
</evidence>
<keyword evidence="9" id="KW-0456">Lyase</keyword>
<keyword evidence="7" id="KW-0521">NADP</keyword>
<dbReference type="AlphaFoldDB" id="A0A381YQ73"/>
<evidence type="ECO:0000256" key="10">
    <source>
        <dbReference type="ARBA" id="ARBA00025153"/>
    </source>
</evidence>
<evidence type="ECO:0000259" key="14">
    <source>
        <dbReference type="PROSITE" id="PS51383"/>
    </source>
</evidence>
<dbReference type="Pfam" id="PF03853">
    <property type="entry name" value="YjeF_N"/>
    <property type="match status" value="1"/>
</dbReference>
<dbReference type="Gene3D" id="3.40.1190.20">
    <property type="match status" value="1"/>
</dbReference>
<comment type="catalytic activity">
    <reaction evidence="13">
        <text>(6S)-NADPHX + ADP = AMP + phosphate + NADPH + H(+)</text>
        <dbReference type="Rhea" id="RHEA:32235"/>
        <dbReference type="ChEBI" id="CHEBI:15378"/>
        <dbReference type="ChEBI" id="CHEBI:43474"/>
        <dbReference type="ChEBI" id="CHEBI:57783"/>
        <dbReference type="ChEBI" id="CHEBI:64076"/>
        <dbReference type="ChEBI" id="CHEBI:456215"/>
        <dbReference type="ChEBI" id="CHEBI:456216"/>
        <dbReference type="EC" id="4.2.1.136"/>
    </reaction>
</comment>
<keyword evidence="6" id="KW-0067">ATP-binding</keyword>
<organism evidence="16">
    <name type="scientific">marine metagenome</name>
    <dbReference type="NCBI Taxonomy" id="408172"/>
    <lineage>
        <taxon>unclassified sequences</taxon>
        <taxon>metagenomes</taxon>
        <taxon>ecological metagenomes</taxon>
    </lineage>
</organism>
<dbReference type="Gene3D" id="3.40.50.10260">
    <property type="entry name" value="YjeF N-terminal domain"/>
    <property type="match status" value="2"/>
</dbReference>
<comment type="catalytic activity">
    <reaction evidence="12">
        <text>(6S)-NADHX + ADP = AMP + phosphate + NADH + H(+)</text>
        <dbReference type="Rhea" id="RHEA:32223"/>
        <dbReference type="ChEBI" id="CHEBI:15378"/>
        <dbReference type="ChEBI" id="CHEBI:43474"/>
        <dbReference type="ChEBI" id="CHEBI:57945"/>
        <dbReference type="ChEBI" id="CHEBI:64074"/>
        <dbReference type="ChEBI" id="CHEBI:456215"/>
        <dbReference type="ChEBI" id="CHEBI:456216"/>
        <dbReference type="EC" id="4.2.1.136"/>
    </reaction>
</comment>
<dbReference type="InterPro" id="IPR036652">
    <property type="entry name" value="YjeF_N_dom_sf"/>
</dbReference>
<evidence type="ECO:0000256" key="4">
    <source>
        <dbReference type="ARBA" id="ARBA00013129"/>
    </source>
</evidence>
<feature type="non-terminal residue" evidence="16">
    <location>
        <position position="331"/>
    </location>
</feature>
<protein>
    <recommendedName>
        <fullName evidence="4">ADP-dependent NAD(P)H-hydrate dehydratase</fullName>
        <ecNumber evidence="4">4.2.1.136</ecNumber>
    </recommendedName>
    <alternativeName>
        <fullName evidence="11">Nicotinamide nucleotide repair protein</fullName>
    </alternativeName>
</protein>
<reference evidence="16" key="1">
    <citation type="submission" date="2018-05" db="EMBL/GenBank/DDBJ databases">
        <authorList>
            <person name="Lanie J.A."/>
            <person name="Ng W.-L."/>
            <person name="Kazmierczak K.M."/>
            <person name="Andrzejewski T.M."/>
            <person name="Davidsen T.M."/>
            <person name="Wayne K.J."/>
            <person name="Tettelin H."/>
            <person name="Glass J.I."/>
            <person name="Rusch D."/>
            <person name="Podicherti R."/>
            <person name="Tsui H.-C.T."/>
            <person name="Winkler M.E."/>
        </authorList>
    </citation>
    <scope>NUCLEOTIDE SEQUENCE</scope>
</reference>
<evidence type="ECO:0000256" key="5">
    <source>
        <dbReference type="ARBA" id="ARBA00022741"/>
    </source>
</evidence>
<dbReference type="GO" id="GO:0110051">
    <property type="term" value="P:metabolite repair"/>
    <property type="evidence" value="ECO:0007669"/>
    <property type="project" value="TreeGrafter"/>
</dbReference>
<sequence>MPLPVITVEQMRRWEAATWESGKTEKEVIAQVGKVVANRVMELTRPGDAVLLLAGKGHNGDDVRAMAGYLPEREVSLLSVTDPAKTRQKLPLDLDPAPALVVDGLFGIGLNRPLDADWMQVIAQVNAKRLLVLSVDVPSGVDATTGEVQGAAIRAKETLTLGAAKLGLLRPSASEFVGRLRVAPDIGLVPCRETSDLLLGQAQDFNRFPPARPLDGHKGTFGHLGIVAGSMGYHGAAVLAARGASRAQPGLITLMTPLMVFSPVASQLQSVMVRPLVPGEITFKSITGLLIGPGLAADDLPADLKETTGEMWVESSVPMVVDASALDWLPS</sequence>
<keyword evidence="5" id="KW-0547">Nucleotide-binding</keyword>
<accession>A0A381YQ73</accession>
<evidence type="ECO:0000256" key="11">
    <source>
        <dbReference type="ARBA" id="ARBA00032624"/>
    </source>
</evidence>
<dbReference type="GO" id="GO:0052855">
    <property type="term" value="F:ADP-dependent NAD(P)H-hydrate dehydratase activity"/>
    <property type="evidence" value="ECO:0007669"/>
    <property type="project" value="UniProtKB-EC"/>
</dbReference>
<dbReference type="PROSITE" id="PS51383">
    <property type="entry name" value="YJEF_C_3"/>
    <property type="match status" value="1"/>
</dbReference>
<dbReference type="PANTHER" id="PTHR12592:SF0">
    <property type="entry name" value="ATP-DEPENDENT (S)-NAD(P)H-HYDRATE DEHYDRATASE"/>
    <property type="match status" value="1"/>
</dbReference>
<proteinExistence type="inferred from homology"/>
<keyword evidence="8" id="KW-0520">NAD</keyword>
<dbReference type="Pfam" id="PF01256">
    <property type="entry name" value="Carb_kinase"/>
    <property type="match status" value="1"/>
</dbReference>
<dbReference type="PROSITE" id="PS51385">
    <property type="entry name" value="YJEF_N"/>
    <property type="match status" value="1"/>
</dbReference>
<comment type="cofactor">
    <cofactor evidence="1">
        <name>K(+)</name>
        <dbReference type="ChEBI" id="CHEBI:29103"/>
    </cofactor>
</comment>
<dbReference type="InterPro" id="IPR029056">
    <property type="entry name" value="Ribokinase-like"/>
</dbReference>
<evidence type="ECO:0000256" key="2">
    <source>
        <dbReference type="ARBA" id="ARBA00006001"/>
    </source>
</evidence>
<evidence type="ECO:0000256" key="12">
    <source>
        <dbReference type="ARBA" id="ARBA00048238"/>
    </source>
</evidence>
<comment type="similarity">
    <text evidence="2">In the N-terminal section; belongs to the NnrE/AIBP family.</text>
</comment>
<dbReference type="InterPro" id="IPR004443">
    <property type="entry name" value="YjeF_N_dom"/>
</dbReference>
<gene>
    <name evidence="16" type="ORF">METZ01_LOCUS131655</name>
</gene>
<name>A0A381YQ73_9ZZZZ</name>
<dbReference type="PANTHER" id="PTHR12592">
    <property type="entry name" value="ATP-DEPENDENT (S)-NAD(P)H-HYDRATE DEHYDRATASE FAMILY MEMBER"/>
    <property type="match status" value="1"/>
</dbReference>
<evidence type="ECO:0000259" key="15">
    <source>
        <dbReference type="PROSITE" id="PS51385"/>
    </source>
</evidence>
<dbReference type="SUPFAM" id="SSF64153">
    <property type="entry name" value="YjeF N-terminal domain-like"/>
    <property type="match status" value="1"/>
</dbReference>
<evidence type="ECO:0000256" key="13">
    <source>
        <dbReference type="ARBA" id="ARBA00049209"/>
    </source>
</evidence>
<evidence type="ECO:0000256" key="8">
    <source>
        <dbReference type="ARBA" id="ARBA00023027"/>
    </source>
</evidence>
<dbReference type="GO" id="GO:0005524">
    <property type="term" value="F:ATP binding"/>
    <property type="evidence" value="ECO:0007669"/>
    <property type="project" value="UniProtKB-KW"/>
</dbReference>
<evidence type="ECO:0000256" key="6">
    <source>
        <dbReference type="ARBA" id="ARBA00022840"/>
    </source>
</evidence>
<evidence type="ECO:0000256" key="9">
    <source>
        <dbReference type="ARBA" id="ARBA00023239"/>
    </source>
</evidence>
<evidence type="ECO:0000256" key="7">
    <source>
        <dbReference type="ARBA" id="ARBA00022857"/>
    </source>
</evidence>
<feature type="domain" description="YjeF N-terminal" evidence="15">
    <location>
        <begin position="11"/>
        <end position="194"/>
    </location>
</feature>
<dbReference type="SUPFAM" id="SSF53613">
    <property type="entry name" value="Ribokinase-like"/>
    <property type="match status" value="1"/>
</dbReference>
<evidence type="ECO:0000256" key="3">
    <source>
        <dbReference type="ARBA" id="ARBA00009524"/>
    </source>
</evidence>
<comment type="similarity">
    <text evidence="3">In the C-terminal section; belongs to the NnrD/CARKD family.</text>
</comment>
<dbReference type="GO" id="GO:0052856">
    <property type="term" value="F:NAD(P)HX epimerase activity"/>
    <property type="evidence" value="ECO:0007669"/>
    <property type="project" value="TreeGrafter"/>
</dbReference>
<dbReference type="EMBL" id="UINC01018704">
    <property type="protein sequence ID" value="SVA78801.1"/>
    <property type="molecule type" value="Genomic_DNA"/>
</dbReference>
<evidence type="ECO:0000313" key="16">
    <source>
        <dbReference type="EMBL" id="SVA78801.1"/>
    </source>
</evidence>